<dbReference type="OrthoDB" id="32974at2"/>
<keyword evidence="3" id="KW-1185">Reference proteome</keyword>
<dbReference type="STRING" id="339866.GCA_001418255_01209"/>
<evidence type="ECO:0000313" key="2">
    <source>
        <dbReference type="EMBL" id="CUA95962.1"/>
    </source>
</evidence>
<dbReference type="SUPFAM" id="SSF88723">
    <property type="entry name" value="PIN domain-like"/>
    <property type="match status" value="1"/>
</dbReference>
<sequence length="139" mass="15248">MPALDTHVLVRWITNDDAAQCAVIQQLLHATAAAEQRLSVPVTVLLETEWVLRARYGFDRAARILALDAMLSVPELELMDEIAVERALHLFRQDGAPEFADCLHIRLAKTSGQGPLLTIDTRAANVDGALLLTQAILGR</sequence>
<organism evidence="2 3">
    <name type="scientific">Thiomonas bhubaneswarensis</name>
    <dbReference type="NCBI Taxonomy" id="339866"/>
    <lineage>
        <taxon>Bacteria</taxon>
        <taxon>Pseudomonadati</taxon>
        <taxon>Pseudomonadota</taxon>
        <taxon>Betaproteobacteria</taxon>
        <taxon>Burkholderiales</taxon>
        <taxon>Thiomonas</taxon>
    </lineage>
</organism>
<evidence type="ECO:0000313" key="3">
    <source>
        <dbReference type="Proteomes" id="UP000183649"/>
    </source>
</evidence>
<dbReference type="AlphaFoldDB" id="A0A0K6HY53"/>
<accession>A0A0K6HY53</accession>
<evidence type="ECO:0000259" key="1">
    <source>
        <dbReference type="Pfam" id="PF01850"/>
    </source>
</evidence>
<dbReference type="RefSeq" id="WP_055450104.1">
    <property type="nucleotide sequence ID" value="NZ_CYHF01000003.1"/>
</dbReference>
<gene>
    <name evidence="2" type="ORF">Ga0061069_103330</name>
</gene>
<proteinExistence type="predicted"/>
<dbReference type="InterPro" id="IPR029060">
    <property type="entry name" value="PIN-like_dom_sf"/>
</dbReference>
<dbReference type="InterPro" id="IPR002716">
    <property type="entry name" value="PIN_dom"/>
</dbReference>
<protein>
    <submittedName>
        <fullName evidence="2">Predicted nucleic-acid-binding protein, contains PIN domain</fullName>
    </submittedName>
</protein>
<dbReference type="Gene3D" id="3.40.50.1010">
    <property type="entry name" value="5'-nuclease"/>
    <property type="match status" value="1"/>
</dbReference>
<dbReference type="EMBL" id="CYHF01000003">
    <property type="protein sequence ID" value="CUA95962.1"/>
    <property type="molecule type" value="Genomic_DNA"/>
</dbReference>
<dbReference type="CDD" id="cd18683">
    <property type="entry name" value="PIN_VapC-like"/>
    <property type="match status" value="1"/>
</dbReference>
<dbReference type="Proteomes" id="UP000183649">
    <property type="component" value="Unassembled WGS sequence"/>
</dbReference>
<reference evidence="3" key="1">
    <citation type="submission" date="2015-08" db="EMBL/GenBank/DDBJ databases">
        <authorList>
            <person name="Varghese N."/>
        </authorList>
    </citation>
    <scope>NUCLEOTIDE SEQUENCE [LARGE SCALE GENOMIC DNA]</scope>
    <source>
        <strain evidence="3">DSM 18181</strain>
    </source>
</reference>
<dbReference type="Pfam" id="PF01850">
    <property type="entry name" value="PIN"/>
    <property type="match status" value="1"/>
</dbReference>
<feature type="domain" description="PIN" evidence="1">
    <location>
        <begin position="4"/>
        <end position="128"/>
    </location>
</feature>
<name>A0A0K6HY53_9BURK</name>